<dbReference type="PANTHER" id="PTHR47490">
    <property type="entry name" value="PROTEIN BLISTER"/>
    <property type="match status" value="1"/>
</dbReference>
<evidence type="ECO:0000256" key="1">
    <source>
        <dbReference type="SAM" id="MobiDB-lite"/>
    </source>
</evidence>
<sequence length="869" mass="93992">MNWFQRFVCCWLSILLLNTFFQTLTLGSSDNGHRVAKSDFKSFKNCEHNYTFRGEIINSTVRSVRSEIECASQCIGNSFCAAYNLIKLSNSRFSLKSCEILSNSATNCKDLQETPLSKYKFLFRTNSGNDNGNSGNNGNDNSVNNGNDNVNNGNDNSETSGKGNNKKEIDTTQMSTPLTTVTASTTYVPSTTLSTTTSTPKTTTSPTTTATTSTSSSYTTTAGITITTTPTTASVSSSTSTLSKITTTSAVTTSSSTTSTSSTATTTPKTTTTSAVTTSSSITSTSSTATTTPKTTTTSTVTTSSSIASTSSIATTTPKTTTTSAVTTSSSITSTSSIATTTPKTTTTSTVTTPSTTTSAVTTTSPTTSTSSSSTRSSLTTSNTATCSSKWFTTSSSSNPLVELTSASQNGSAMIVQYYDTSSRRTWSTVAREYTVTSTQFCVQLTVNLLTNSWRTLNDTTQWIFRQVCTTGVMDEYTVSGVSQKKNVDVTWSYRRNTASAADSLISLNNGDIVQGNSATYQQLVRNGSSLSVLLHDSNNGQGKKEDTSISQSFSVYQNPPLLLQDGDKTFGAFNVLSFGKRTSSSKPHLQLSSFNTEGQGYTEGYDLDTFSSLFFTQTNYKQSWILDPCWSLVHSSTTSTSRISTSASLLSAVRAGKRIKVSVTEDDKQSVYSEADHILVTSSGVVVAQLISLYTKDFKLEKDGAWYLYFIHSNGQQCRYEIPFSESSVRSTDCSQVNINWYAETRVPEVVYKTDTTGKVLLGSKANLRTVGDLRVMVQLPNDNKLERYLTLETTELDSELNFSALSMRNLRSTYESSSYMKLDSSCQGVAYLVTTDSKVATRYWRPGRLTSDTVSEQSANVTWFMTN</sequence>
<feature type="signal peptide" evidence="2">
    <location>
        <begin position="1"/>
        <end position="27"/>
    </location>
</feature>
<name>A0AAD8C1E6_BIOPF</name>
<accession>A0AAD8C1E6</accession>
<protein>
    <submittedName>
        <fullName evidence="3">Serine/threonine-protein kinase nek3</fullName>
    </submittedName>
</protein>
<organism evidence="3 4">
    <name type="scientific">Biomphalaria pfeifferi</name>
    <name type="common">Bloodfluke planorb</name>
    <name type="synonym">Freshwater snail</name>
    <dbReference type="NCBI Taxonomy" id="112525"/>
    <lineage>
        <taxon>Eukaryota</taxon>
        <taxon>Metazoa</taxon>
        <taxon>Spiralia</taxon>
        <taxon>Lophotrochozoa</taxon>
        <taxon>Mollusca</taxon>
        <taxon>Gastropoda</taxon>
        <taxon>Heterobranchia</taxon>
        <taxon>Euthyneura</taxon>
        <taxon>Panpulmonata</taxon>
        <taxon>Hygrophila</taxon>
        <taxon>Lymnaeoidea</taxon>
        <taxon>Planorbidae</taxon>
        <taxon>Biomphalaria</taxon>
    </lineage>
</organism>
<evidence type="ECO:0000256" key="2">
    <source>
        <dbReference type="SAM" id="SignalP"/>
    </source>
</evidence>
<feature type="compositionally biased region" description="Low complexity" evidence="1">
    <location>
        <begin position="176"/>
        <end position="219"/>
    </location>
</feature>
<evidence type="ECO:0000313" key="4">
    <source>
        <dbReference type="Proteomes" id="UP001233172"/>
    </source>
</evidence>
<dbReference type="PANTHER" id="PTHR47490:SF2">
    <property type="entry name" value="PROTEIN BLISTER"/>
    <property type="match status" value="1"/>
</dbReference>
<gene>
    <name evidence="3" type="ORF">Bpfe_006775</name>
</gene>
<dbReference type="Proteomes" id="UP001233172">
    <property type="component" value="Unassembled WGS sequence"/>
</dbReference>
<dbReference type="GO" id="GO:0040008">
    <property type="term" value="P:regulation of growth"/>
    <property type="evidence" value="ECO:0007669"/>
    <property type="project" value="InterPro"/>
</dbReference>
<dbReference type="AlphaFoldDB" id="A0AAD8C1E6"/>
<keyword evidence="2" id="KW-0732">Signal</keyword>
<keyword evidence="3" id="KW-0418">Kinase</keyword>
<reference evidence="3" key="1">
    <citation type="journal article" date="2023" name="PLoS Negl. Trop. Dis.">
        <title>A genome sequence for Biomphalaria pfeifferi, the major vector snail for the human-infecting parasite Schistosoma mansoni.</title>
        <authorList>
            <person name="Bu L."/>
            <person name="Lu L."/>
            <person name="Laidemitt M.R."/>
            <person name="Zhang S.M."/>
            <person name="Mutuku M."/>
            <person name="Mkoji G."/>
            <person name="Steinauer M."/>
            <person name="Loker E.S."/>
        </authorList>
    </citation>
    <scope>NUCLEOTIDE SEQUENCE</scope>
    <source>
        <strain evidence="3">KasaAsao</strain>
    </source>
</reference>
<reference evidence="3" key="2">
    <citation type="submission" date="2023-04" db="EMBL/GenBank/DDBJ databases">
        <authorList>
            <person name="Bu L."/>
            <person name="Lu L."/>
            <person name="Laidemitt M.R."/>
            <person name="Zhang S.M."/>
            <person name="Mutuku M."/>
            <person name="Mkoji G."/>
            <person name="Steinauer M."/>
            <person name="Loker E.S."/>
        </authorList>
    </citation>
    <scope>NUCLEOTIDE SEQUENCE</scope>
    <source>
        <strain evidence="3">KasaAsao</strain>
        <tissue evidence="3">Whole Snail</tissue>
    </source>
</reference>
<feature type="region of interest" description="Disordered" evidence="1">
    <location>
        <begin position="253"/>
        <end position="382"/>
    </location>
</feature>
<keyword evidence="4" id="KW-1185">Reference proteome</keyword>
<comment type="caution">
    <text evidence="3">The sequence shown here is derived from an EMBL/GenBank/DDBJ whole genome shotgun (WGS) entry which is preliminary data.</text>
</comment>
<feature type="region of interest" description="Disordered" evidence="1">
    <location>
        <begin position="127"/>
        <end position="219"/>
    </location>
</feature>
<keyword evidence="3" id="KW-0808">Transferase</keyword>
<dbReference type="EMBL" id="JASAOG010000020">
    <property type="protein sequence ID" value="KAK0063624.1"/>
    <property type="molecule type" value="Genomic_DNA"/>
</dbReference>
<proteinExistence type="predicted"/>
<evidence type="ECO:0000313" key="3">
    <source>
        <dbReference type="EMBL" id="KAK0063624.1"/>
    </source>
</evidence>
<feature type="compositionally biased region" description="Low complexity" evidence="1">
    <location>
        <begin position="127"/>
        <end position="157"/>
    </location>
</feature>
<dbReference type="GO" id="GO:0016301">
    <property type="term" value="F:kinase activity"/>
    <property type="evidence" value="ECO:0007669"/>
    <property type="project" value="UniProtKB-KW"/>
</dbReference>
<dbReference type="InterPro" id="IPR044194">
    <property type="entry name" value="BLISTER"/>
</dbReference>
<feature type="chain" id="PRO_5042171621" evidence="2">
    <location>
        <begin position="28"/>
        <end position="869"/>
    </location>
</feature>